<dbReference type="OrthoDB" id="9812260at2"/>
<dbReference type="FunFam" id="3.30.70.270:FF:000001">
    <property type="entry name" value="Diguanylate cyclase domain protein"/>
    <property type="match status" value="1"/>
</dbReference>
<reference evidence="5 6" key="1">
    <citation type="submission" date="2018-05" db="EMBL/GenBank/DDBJ databases">
        <title>Zavarzinia sp. HR-AS.</title>
        <authorList>
            <person name="Lee Y."/>
            <person name="Jeon C.O."/>
        </authorList>
    </citation>
    <scope>NUCLEOTIDE SEQUENCE [LARGE SCALE GENOMIC DNA]</scope>
    <source>
        <strain evidence="5 6">HR-AS</strain>
    </source>
</reference>
<gene>
    <name evidence="5" type="ORF">DKG74_03215</name>
</gene>
<dbReference type="Pfam" id="PF00990">
    <property type="entry name" value="GGDEF"/>
    <property type="match status" value="1"/>
</dbReference>
<dbReference type="GO" id="GO:0043709">
    <property type="term" value="P:cell adhesion involved in single-species biofilm formation"/>
    <property type="evidence" value="ECO:0007669"/>
    <property type="project" value="TreeGrafter"/>
</dbReference>
<proteinExistence type="predicted"/>
<dbReference type="PROSITE" id="PS50887">
    <property type="entry name" value="GGDEF"/>
    <property type="match status" value="1"/>
</dbReference>
<dbReference type="Gene3D" id="3.40.190.10">
    <property type="entry name" value="Periplasmic binding protein-like II"/>
    <property type="match status" value="2"/>
</dbReference>
<dbReference type="InterPro" id="IPR050469">
    <property type="entry name" value="Diguanylate_Cyclase"/>
</dbReference>
<keyword evidence="3" id="KW-0732">Signal</keyword>
<evidence type="ECO:0000259" key="4">
    <source>
        <dbReference type="PROSITE" id="PS50887"/>
    </source>
</evidence>
<dbReference type="NCBIfam" id="TIGR00254">
    <property type="entry name" value="GGDEF"/>
    <property type="match status" value="1"/>
</dbReference>
<dbReference type="SMART" id="SM00062">
    <property type="entry name" value="PBPb"/>
    <property type="match status" value="1"/>
</dbReference>
<dbReference type="AlphaFoldDB" id="A0A317EGS6"/>
<dbReference type="CDD" id="cd01949">
    <property type="entry name" value="GGDEF"/>
    <property type="match status" value="1"/>
</dbReference>
<evidence type="ECO:0000313" key="5">
    <source>
        <dbReference type="EMBL" id="PWR25971.1"/>
    </source>
</evidence>
<evidence type="ECO:0000256" key="1">
    <source>
        <dbReference type="ARBA" id="ARBA00012528"/>
    </source>
</evidence>
<dbReference type="InterPro" id="IPR029787">
    <property type="entry name" value="Nucleotide_cyclase"/>
</dbReference>
<evidence type="ECO:0000256" key="2">
    <source>
        <dbReference type="SAM" id="Phobius"/>
    </source>
</evidence>
<comment type="caution">
    <text evidence="5">The sequence shown here is derived from an EMBL/GenBank/DDBJ whole genome shotgun (WGS) entry which is preliminary data.</text>
</comment>
<evidence type="ECO:0000313" key="6">
    <source>
        <dbReference type="Proteomes" id="UP000245461"/>
    </source>
</evidence>
<dbReference type="EMBL" id="QGLE01000001">
    <property type="protein sequence ID" value="PWR25971.1"/>
    <property type="molecule type" value="Genomic_DNA"/>
</dbReference>
<keyword evidence="2" id="KW-0812">Transmembrane</keyword>
<accession>A0A317EGS6</accession>
<organism evidence="5 6">
    <name type="scientific">Zavarzinia aquatilis</name>
    <dbReference type="NCBI Taxonomy" id="2211142"/>
    <lineage>
        <taxon>Bacteria</taxon>
        <taxon>Pseudomonadati</taxon>
        <taxon>Pseudomonadota</taxon>
        <taxon>Alphaproteobacteria</taxon>
        <taxon>Rhodospirillales</taxon>
        <taxon>Zavarziniaceae</taxon>
        <taxon>Zavarzinia</taxon>
    </lineage>
</organism>
<dbReference type="GO" id="GO:0005886">
    <property type="term" value="C:plasma membrane"/>
    <property type="evidence" value="ECO:0007669"/>
    <property type="project" value="TreeGrafter"/>
</dbReference>
<dbReference type="Gene3D" id="3.30.70.270">
    <property type="match status" value="1"/>
</dbReference>
<dbReference type="GO" id="GO:1902201">
    <property type="term" value="P:negative regulation of bacterial-type flagellum-dependent cell motility"/>
    <property type="evidence" value="ECO:0007669"/>
    <property type="project" value="TreeGrafter"/>
</dbReference>
<dbReference type="GO" id="GO:0052621">
    <property type="term" value="F:diguanylate cyclase activity"/>
    <property type="evidence" value="ECO:0007669"/>
    <property type="project" value="UniProtKB-EC"/>
</dbReference>
<dbReference type="PANTHER" id="PTHR45138">
    <property type="entry name" value="REGULATORY COMPONENTS OF SENSORY TRANSDUCTION SYSTEM"/>
    <property type="match status" value="1"/>
</dbReference>
<keyword evidence="6" id="KW-1185">Reference proteome</keyword>
<dbReference type="Pfam" id="PF00497">
    <property type="entry name" value="SBP_bac_3"/>
    <property type="match status" value="1"/>
</dbReference>
<keyword evidence="2" id="KW-1133">Transmembrane helix</keyword>
<dbReference type="EC" id="2.7.7.65" evidence="1"/>
<protein>
    <recommendedName>
        <fullName evidence="1">diguanylate cyclase</fullName>
        <ecNumber evidence="1">2.7.7.65</ecNumber>
    </recommendedName>
</protein>
<dbReference type="SMART" id="SM00267">
    <property type="entry name" value="GGDEF"/>
    <property type="match status" value="1"/>
</dbReference>
<dbReference type="SUPFAM" id="SSF55073">
    <property type="entry name" value="Nucleotide cyclase"/>
    <property type="match status" value="1"/>
</dbReference>
<dbReference type="PANTHER" id="PTHR45138:SF24">
    <property type="entry name" value="DIGUANYLATE CYCLASE DGCC-RELATED"/>
    <property type="match status" value="1"/>
</dbReference>
<dbReference type="InterPro" id="IPR043128">
    <property type="entry name" value="Rev_trsase/Diguanyl_cyclase"/>
</dbReference>
<feature type="signal peptide" evidence="3">
    <location>
        <begin position="1"/>
        <end position="30"/>
    </location>
</feature>
<dbReference type="InterPro" id="IPR000160">
    <property type="entry name" value="GGDEF_dom"/>
</dbReference>
<evidence type="ECO:0000256" key="3">
    <source>
        <dbReference type="SAM" id="SignalP"/>
    </source>
</evidence>
<feature type="chain" id="PRO_5016377316" description="diguanylate cyclase" evidence="3">
    <location>
        <begin position="31"/>
        <end position="470"/>
    </location>
</feature>
<feature type="transmembrane region" description="Helical" evidence="2">
    <location>
        <begin position="278"/>
        <end position="298"/>
    </location>
</feature>
<dbReference type="SUPFAM" id="SSF53850">
    <property type="entry name" value="Periplasmic binding protein-like II"/>
    <property type="match status" value="1"/>
</dbReference>
<dbReference type="InterPro" id="IPR001638">
    <property type="entry name" value="Solute-binding_3/MltF_N"/>
</dbReference>
<sequence length="470" mass="51562">MGALALFLTPWRRLVPIFLFTLLGATAVQADQGRATAFERAHAEHLGVVRFCVDPDWQPFEWVDGEGRHRGIGADLLALVARRAGLTLVLQPTKDWDDSLAAAADGRCRLLSFLNRTPDRESWLLFTEPVFSDPNVVITREEHAAVTDLHALAGQTMALPRGTSIEEKVRRDYPEIAIVLTATEDEAMQMVSERRADMTLRSLIVAAYTIKKQGLFNLKIAGRLPDYTNQLRIAVSGGDHVLRDILDRGVATLTEEDRDGIVNRYVSIRVEQSSEIGFMLRIGAAALGALLVAGVVIWRMSRLNRELARLSRTDALTGLVNRKAIDARLETEVARALRQKRKLAVVMMDIDHFKAVNDDFGHPAGDRVLTGFGRLIAASVRRADLAGRMGGEEFVVICPDTGVDEAVGAAERIRKHMEGMEFGLGRPVTVSAGVAVLRRGESAQALLARADVALYGAKHAGRNRTKADPV</sequence>
<feature type="domain" description="GGDEF" evidence="4">
    <location>
        <begin position="341"/>
        <end position="470"/>
    </location>
</feature>
<name>A0A317EGS6_9PROT</name>
<dbReference type="CDD" id="cd13708">
    <property type="entry name" value="PBP2_BvgS_like_1"/>
    <property type="match status" value="1"/>
</dbReference>
<keyword evidence="2" id="KW-0472">Membrane</keyword>
<dbReference type="Proteomes" id="UP000245461">
    <property type="component" value="Unassembled WGS sequence"/>
</dbReference>
<dbReference type="RefSeq" id="WP_109902491.1">
    <property type="nucleotide sequence ID" value="NZ_QGLE01000001.1"/>
</dbReference>